<dbReference type="Proteomes" id="UP000006038">
    <property type="component" value="Chromosome 4"/>
</dbReference>
<dbReference type="EnsemblPlants" id="OB04G14150.1">
    <property type="protein sequence ID" value="OB04G14150.1"/>
    <property type="gene ID" value="OB04G14150"/>
</dbReference>
<evidence type="ECO:0008006" key="3">
    <source>
        <dbReference type="Google" id="ProtNLM"/>
    </source>
</evidence>
<name>J3LW90_ORYBR</name>
<sequence length="379" mass="43659">MENYIGKSALLLGWNQVERTPSLRPCDSLVLGSPSLSRSRKTKRRCWPKPRRSMRNTQPSELEQFRKCSADLEAEHLRLIKGKEATIAELLGWAMYNAAPDWPVEGVTTRRRESKDVETVDNVFYEVPHMRKSIMVIGLASVHLVNLSMVINSVFTEAWLSQSPDWIDCEIFFPSSASMQRMRMPIALRRRSSPSENMSWVPDGMYIVVVQVGPYVKFTNNGRPEYHVTRNLNWILDKDATYWTNVLADINDEVKHSPEQDLTRRITTKIWCQTEEADPDYDYELGSDKDDDDLAVDGVEGCKSVIHITDVENPKIAMGVTFEDGECFKRCIKKHTILKEVGLAVPYCDMRRYRAHYKAKRCSMITPRNLHQLPDNSMH</sequence>
<dbReference type="HOGENOM" id="CLU_730317_0_0_1"/>
<dbReference type="STRING" id="4533.J3LW90"/>
<dbReference type="eggNOG" id="ENOG502R4E7">
    <property type="taxonomic scope" value="Eukaryota"/>
</dbReference>
<organism evidence="1">
    <name type="scientific">Oryza brachyantha</name>
    <name type="common">malo sina</name>
    <dbReference type="NCBI Taxonomy" id="4533"/>
    <lineage>
        <taxon>Eukaryota</taxon>
        <taxon>Viridiplantae</taxon>
        <taxon>Streptophyta</taxon>
        <taxon>Embryophyta</taxon>
        <taxon>Tracheophyta</taxon>
        <taxon>Spermatophyta</taxon>
        <taxon>Magnoliopsida</taxon>
        <taxon>Liliopsida</taxon>
        <taxon>Poales</taxon>
        <taxon>Poaceae</taxon>
        <taxon>BOP clade</taxon>
        <taxon>Oryzoideae</taxon>
        <taxon>Oryzeae</taxon>
        <taxon>Oryzinae</taxon>
        <taxon>Oryza</taxon>
    </lineage>
</organism>
<evidence type="ECO:0000313" key="2">
    <source>
        <dbReference type="Proteomes" id="UP000006038"/>
    </source>
</evidence>
<reference evidence="1" key="2">
    <citation type="submission" date="2013-04" db="UniProtKB">
        <authorList>
            <consortium name="EnsemblPlants"/>
        </authorList>
    </citation>
    <scope>IDENTIFICATION</scope>
</reference>
<evidence type="ECO:0000313" key="1">
    <source>
        <dbReference type="EnsemblPlants" id="OB04G14150.1"/>
    </source>
</evidence>
<keyword evidence="2" id="KW-1185">Reference proteome</keyword>
<accession>J3LW90</accession>
<reference evidence="1" key="1">
    <citation type="journal article" date="2013" name="Nat. Commun.">
        <title>Whole-genome sequencing of Oryza brachyantha reveals mechanisms underlying Oryza genome evolution.</title>
        <authorList>
            <person name="Chen J."/>
            <person name="Huang Q."/>
            <person name="Gao D."/>
            <person name="Wang J."/>
            <person name="Lang Y."/>
            <person name="Liu T."/>
            <person name="Li B."/>
            <person name="Bai Z."/>
            <person name="Luis Goicoechea J."/>
            <person name="Liang C."/>
            <person name="Chen C."/>
            <person name="Zhang W."/>
            <person name="Sun S."/>
            <person name="Liao Y."/>
            <person name="Zhang X."/>
            <person name="Yang L."/>
            <person name="Song C."/>
            <person name="Wang M."/>
            <person name="Shi J."/>
            <person name="Liu G."/>
            <person name="Liu J."/>
            <person name="Zhou H."/>
            <person name="Zhou W."/>
            <person name="Yu Q."/>
            <person name="An N."/>
            <person name="Chen Y."/>
            <person name="Cai Q."/>
            <person name="Wang B."/>
            <person name="Liu B."/>
            <person name="Min J."/>
            <person name="Huang Y."/>
            <person name="Wu H."/>
            <person name="Li Z."/>
            <person name="Zhang Y."/>
            <person name="Yin Y."/>
            <person name="Song W."/>
            <person name="Jiang J."/>
            <person name="Jackson S.A."/>
            <person name="Wing R.A."/>
            <person name="Wang J."/>
            <person name="Chen M."/>
        </authorList>
    </citation>
    <scope>NUCLEOTIDE SEQUENCE [LARGE SCALE GENOMIC DNA]</scope>
    <source>
        <strain evidence="1">cv. IRGC 101232</strain>
    </source>
</reference>
<proteinExistence type="predicted"/>
<dbReference type="AlphaFoldDB" id="J3LW90"/>
<protein>
    <recommendedName>
        <fullName evidence="3">Transposase MuDR plant domain-containing protein</fullName>
    </recommendedName>
</protein>
<dbReference type="Gramene" id="OB04G14150.1">
    <property type="protein sequence ID" value="OB04G14150.1"/>
    <property type="gene ID" value="OB04G14150"/>
</dbReference>